<evidence type="ECO:0000256" key="4">
    <source>
        <dbReference type="ARBA" id="ARBA00022452"/>
    </source>
</evidence>
<evidence type="ECO:0000256" key="6">
    <source>
        <dbReference type="ARBA" id="ARBA00022927"/>
    </source>
</evidence>
<dbReference type="InterPro" id="IPR034746">
    <property type="entry name" value="POTRA"/>
</dbReference>
<keyword evidence="7" id="KW-0406">Ion transport</keyword>
<dbReference type="PIRSF" id="PIRSF029745">
    <property type="entry name" value="FhaC"/>
    <property type="match status" value="1"/>
</dbReference>
<gene>
    <name evidence="12" type="ORF">O970_07770</name>
</gene>
<dbReference type="Gene3D" id="3.10.20.310">
    <property type="entry name" value="membrane protein fhac"/>
    <property type="match status" value="1"/>
</dbReference>
<dbReference type="PANTHER" id="PTHR34597">
    <property type="entry name" value="SLR1661 PROTEIN"/>
    <property type="match status" value="1"/>
</dbReference>
<comment type="subcellular location">
    <subcellularLocation>
        <location evidence="1">Cell outer membrane</location>
    </subcellularLocation>
</comment>
<evidence type="ECO:0000256" key="7">
    <source>
        <dbReference type="ARBA" id="ARBA00023065"/>
    </source>
</evidence>
<dbReference type="PROSITE" id="PS51779">
    <property type="entry name" value="POTRA"/>
    <property type="match status" value="1"/>
</dbReference>
<comment type="similarity">
    <text evidence="2">Belongs to the TPS (TC 1.B.20) family.</text>
</comment>
<keyword evidence="9" id="KW-0998">Cell outer membrane</keyword>
<evidence type="ECO:0000256" key="10">
    <source>
        <dbReference type="SAM" id="SignalP"/>
    </source>
</evidence>
<dbReference type="GO" id="GO:0046819">
    <property type="term" value="P:protein secretion by the type V secretion system"/>
    <property type="evidence" value="ECO:0007669"/>
    <property type="project" value="TreeGrafter"/>
</dbReference>
<keyword evidence="10" id="KW-0732">Signal</keyword>
<evidence type="ECO:0000256" key="8">
    <source>
        <dbReference type="ARBA" id="ARBA00023136"/>
    </source>
</evidence>
<keyword evidence="3" id="KW-0813">Transport</keyword>
<keyword evidence="4" id="KW-1134">Transmembrane beta strand</keyword>
<dbReference type="Gene3D" id="2.40.160.50">
    <property type="entry name" value="membrane protein fhac: a member of the omp85/tpsb transporter family"/>
    <property type="match status" value="1"/>
</dbReference>
<dbReference type="AlphaFoldDB" id="A0AB94IB57"/>
<proteinExistence type="inferred from homology"/>
<keyword evidence="5" id="KW-0812">Transmembrane</keyword>
<dbReference type="GO" id="GO:0098046">
    <property type="term" value="C:type V protein secretion system complex"/>
    <property type="evidence" value="ECO:0007669"/>
    <property type="project" value="TreeGrafter"/>
</dbReference>
<dbReference type="Proteomes" id="UP000506160">
    <property type="component" value="Unassembled WGS sequence"/>
</dbReference>
<organism evidence="12 13">
    <name type="scientific">Candidatus Schmidhempelia bombi str. Bimp</name>
    <dbReference type="NCBI Taxonomy" id="1387197"/>
    <lineage>
        <taxon>Bacteria</taxon>
        <taxon>Pseudomonadati</taxon>
        <taxon>Pseudomonadota</taxon>
        <taxon>Gammaproteobacteria</taxon>
        <taxon>Orbales</taxon>
        <taxon>Orbaceae</taxon>
        <taxon>Candidatus Schmidhempelia</taxon>
    </lineage>
</organism>
<sequence>MKKIRPFLLMVASSLLGITTTYANTRVEVSQKLNDQQLLHQQERQRALESQLTSPDKAVRLLDSPLPRQQLDFPHEVVCFVIKKVILTDREAIPLTIPLYTLARQAEGRCLGSEGVNLLMSQLQNQLINYGYITTRIVAPPQDLTTGTLTLHIAKGIVSALRYKQGSHIYANLKNAMPVNVGQLLNLRDIEQGLENLQRLPTVSAEMELIPGENPGESDIVITRSQSKYWRVGVSLDDSGSRGTGRYQGGFTLYLDNPFQLSDSFYVSGGRELDGASDRYGTQNFLIHYSIPIGYWQFSTTVSGNKYYQTVAGIPANYQYSGRSRNLNFQLSRVLHRNESQKTTLTYGVTLRRSHNYIDDSEIDIQQRKTTSWQLGLQHRHYLGQNTLDLGIQYQKGVRWFGALAAPEEFINEATALSELFRYNVSVNVPFSIQDKSLRYNVDLQGQHTRRGNLTPQERFAIGGRWSVRGFDGELTLAADRGFYVRQEVALTMDPHRETYLGLDYGQVYGSASELLLGHHLSGAALGVRGSLLGVNYDAFAAIPIYKPDLLKTDRVTFGFNLNWSY</sequence>
<evidence type="ECO:0000313" key="13">
    <source>
        <dbReference type="Proteomes" id="UP000506160"/>
    </source>
</evidence>
<feature type="domain" description="POTRA" evidence="11">
    <location>
        <begin position="80"/>
        <end position="156"/>
    </location>
</feature>
<evidence type="ECO:0000256" key="3">
    <source>
        <dbReference type="ARBA" id="ARBA00022448"/>
    </source>
</evidence>
<evidence type="ECO:0000256" key="2">
    <source>
        <dbReference type="ARBA" id="ARBA00009055"/>
    </source>
</evidence>
<feature type="signal peptide" evidence="10">
    <location>
        <begin position="1"/>
        <end position="23"/>
    </location>
</feature>
<dbReference type="InterPro" id="IPR051544">
    <property type="entry name" value="TPS_OM_transporter"/>
</dbReference>
<reference evidence="12 13" key="1">
    <citation type="journal article" date="2014" name="Appl. Environ. Microbiol.">
        <title>Genomic features of a bumble bee symbiont reflect its host environment.</title>
        <authorList>
            <person name="Martinson V.G."/>
            <person name="Magoc T."/>
            <person name="Koch H."/>
            <person name="Salzberg S.L."/>
            <person name="Moran N.A."/>
        </authorList>
    </citation>
    <scope>NUCLEOTIDE SEQUENCE [LARGE SCALE GENOMIC DNA]</scope>
    <source>
        <strain evidence="12 13">Bimp</strain>
    </source>
</reference>
<evidence type="ECO:0000256" key="5">
    <source>
        <dbReference type="ARBA" id="ARBA00022692"/>
    </source>
</evidence>
<dbReference type="InterPro" id="IPR035251">
    <property type="entry name" value="ShlB_POTRA"/>
</dbReference>
<protein>
    <submittedName>
        <fullName evidence="12">ShlB/FhaC/HecB family hemolysin secretion/activation protein</fullName>
    </submittedName>
</protein>
<dbReference type="InterPro" id="IPR013686">
    <property type="entry name" value="Polypept-transport_assoc_ShlB"/>
</dbReference>
<accession>A0AB94IB57</accession>
<name>A0AB94IB57_9GAMM</name>
<dbReference type="Pfam" id="PF08479">
    <property type="entry name" value="POTRA_2"/>
    <property type="match status" value="1"/>
</dbReference>
<dbReference type="GO" id="GO:0006811">
    <property type="term" value="P:monoatomic ion transport"/>
    <property type="evidence" value="ECO:0007669"/>
    <property type="project" value="UniProtKB-KW"/>
</dbReference>
<feature type="chain" id="PRO_5044493466" evidence="10">
    <location>
        <begin position="24"/>
        <end position="566"/>
    </location>
</feature>
<dbReference type="GO" id="GO:0008320">
    <property type="term" value="F:protein transmembrane transporter activity"/>
    <property type="evidence" value="ECO:0007669"/>
    <property type="project" value="TreeGrafter"/>
</dbReference>
<dbReference type="InterPro" id="IPR027282">
    <property type="entry name" value="TPS"/>
</dbReference>
<dbReference type="Pfam" id="PF03865">
    <property type="entry name" value="ShlB"/>
    <property type="match status" value="1"/>
</dbReference>
<dbReference type="InterPro" id="IPR005565">
    <property type="entry name" value="Hemolysn_activator_HlyB_C"/>
</dbReference>
<dbReference type="GO" id="GO:0009279">
    <property type="term" value="C:cell outer membrane"/>
    <property type="evidence" value="ECO:0007669"/>
    <property type="project" value="UniProtKB-SubCell"/>
</dbReference>
<evidence type="ECO:0000256" key="1">
    <source>
        <dbReference type="ARBA" id="ARBA00004442"/>
    </source>
</evidence>
<keyword evidence="13" id="KW-1185">Reference proteome</keyword>
<keyword evidence="6" id="KW-0653">Protein transport</keyword>
<evidence type="ECO:0000259" key="11">
    <source>
        <dbReference type="PROSITE" id="PS51779"/>
    </source>
</evidence>
<dbReference type="PANTHER" id="PTHR34597:SF3">
    <property type="entry name" value="OUTER MEMBRANE TRANSPORTER CDIB"/>
    <property type="match status" value="1"/>
</dbReference>
<dbReference type="FunFam" id="2.40.160.50:FF:000009">
    <property type="entry name" value="Putative hemolysin activator protein"/>
    <property type="match status" value="1"/>
</dbReference>
<comment type="caution">
    <text evidence="12">The sequence shown here is derived from an EMBL/GenBank/DDBJ whole genome shotgun (WGS) entry which is preliminary data.</text>
</comment>
<dbReference type="EMBL" id="AWGA01000069">
    <property type="protein sequence ID" value="TEA26639.1"/>
    <property type="molecule type" value="Genomic_DNA"/>
</dbReference>
<evidence type="ECO:0000313" key="12">
    <source>
        <dbReference type="EMBL" id="TEA26639.1"/>
    </source>
</evidence>
<keyword evidence="8" id="KW-0472">Membrane</keyword>
<evidence type="ECO:0000256" key="9">
    <source>
        <dbReference type="ARBA" id="ARBA00023237"/>
    </source>
</evidence>
<dbReference type="Pfam" id="PF17287">
    <property type="entry name" value="POTRA_3"/>
    <property type="match status" value="1"/>
</dbReference>